<reference evidence="14 15" key="1">
    <citation type="submission" date="2021-06" db="EMBL/GenBank/DDBJ databases">
        <title>Caerostris darwini draft genome.</title>
        <authorList>
            <person name="Kono N."/>
            <person name="Arakawa K."/>
        </authorList>
    </citation>
    <scope>NUCLEOTIDE SEQUENCE [LARGE SCALE GENOMIC DNA]</scope>
</reference>
<dbReference type="PANTHER" id="PTHR45840:SF2">
    <property type="entry name" value="PROTEIN RHOMBOID-RELATED"/>
    <property type="match status" value="1"/>
</dbReference>
<dbReference type="Pfam" id="PF13499">
    <property type="entry name" value="EF-hand_7"/>
    <property type="match status" value="1"/>
</dbReference>
<comment type="catalytic activity">
    <reaction evidence="1">
        <text>Cleaves type-1 transmembrane domains using a catalytic dyad composed of serine and histidine that are contributed by different transmembrane domains.</text>
        <dbReference type="EC" id="3.4.21.105"/>
    </reaction>
</comment>
<evidence type="ECO:0000256" key="10">
    <source>
        <dbReference type="ARBA" id="ARBA00022989"/>
    </source>
</evidence>
<organism evidence="14 15">
    <name type="scientific">Caerostris darwini</name>
    <dbReference type="NCBI Taxonomy" id="1538125"/>
    <lineage>
        <taxon>Eukaryota</taxon>
        <taxon>Metazoa</taxon>
        <taxon>Ecdysozoa</taxon>
        <taxon>Arthropoda</taxon>
        <taxon>Chelicerata</taxon>
        <taxon>Arachnida</taxon>
        <taxon>Araneae</taxon>
        <taxon>Araneomorphae</taxon>
        <taxon>Entelegynae</taxon>
        <taxon>Araneoidea</taxon>
        <taxon>Araneidae</taxon>
        <taxon>Caerostris</taxon>
    </lineage>
</organism>
<evidence type="ECO:0000256" key="6">
    <source>
        <dbReference type="ARBA" id="ARBA00022692"/>
    </source>
</evidence>
<dbReference type="InterPro" id="IPR011992">
    <property type="entry name" value="EF-hand-dom_pair"/>
</dbReference>
<evidence type="ECO:0000256" key="2">
    <source>
        <dbReference type="ARBA" id="ARBA00004141"/>
    </source>
</evidence>
<comment type="similarity">
    <text evidence="3">Belongs to the peptidase S54 family.</text>
</comment>
<evidence type="ECO:0000256" key="9">
    <source>
        <dbReference type="ARBA" id="ARBA00022837"/>
    </source>
</evidence>
<dbReference type="EMBL" id="BPLQ01009763">
    <property type="protein sequence ID" value="GIY46418.1"/>
    <property type="molecule type" value="Genomic_DNA"/>
</dbReference>
<dbReference type="PROSITE" id="PS50222">
    <property type="entry name" value="EF_HAND_2"/>
    <property type="match status" value="2"/>
</dbReference>
<sequence length="373" mass="42975">MAEERKNNPPHRSVSQDWDSVEMERYWKPIFDKYDSDKDGTIPLRYLKSILKSGEELRHDFPDEVIEEVLEWADINNDGLLSYDEFLRMVHARELGENRPRFQRIVRFAALAVVPKNQQAITVRRYIEEYNCYPPPIFLLLISLIEIGIFIYYCVKYGELSASGPVPIGSVLIYNPRRRYEAWRYLTYMFIHAGGVHIFFNLLIQLLLGVPLEMVHKWWRVMLVYLGGVVAGSLGSSLSDPATFLAGASGGVYALISAHLANVIINFKEMTFGWVRLLSILLFAGTDIGVALYARYVEDENSRTSYAAHFAGALAGLMIGLVCLRNLRVKKWEQILGWTLFAVYCLLMLFAILWNVFYTSYYPKQEYGSLWEE</sequence>
<keyword evidence="8" id="KW-0720">Serine protease</keyword>
<feature type="transmembrane region" description="Helical" evidence="12">
    <location>
        <begin position="244"/>
        <end position="265"/>
    </location>
</feature>
<keyword evidence="7" id="KW-0378">Hydrolase</keyword>
<accession>A0AAV4TIH1</accession>
<dbReference type="GO" id="GO:0005509">
    <property type="term" value="F:calcium ion binding"/>
    <property type="evidence" value="ECO:0007669"/>
    <property type="project" value="InterPro"/>
</dbReference>
<keyword evidence="5" id="KW-0645">Protease</keyword>
<dbReference type="InterPro" id="IPR035952">
    <property type="entry name" value="Rhomboid-like_sf"/>
</dbReference>
<keyword evidence="10 12" id="KW-1133">Transmembrane helix</keyword>
<feature type="transmembrane region" description="Helical" evidence="12">
    <location>
        <begin position="133"/>
        <end position="153"/>
    </location>
</feature>
<protein>
    <recommendedName>
        <fullName evidence="4">rhomboid protease</fullName>
        <ecNumber evidence="4">3.4.21.105</ecNumber>
    </recommendedName>
</protein>
<dbReference type="InterPro" id="IPR018247">
    <property type="entry name" value="EF_Hand_1_Ca_BS"/>
</dbReference>
<comment type="caution">
    <text evidence="14">The sequence shown here is derived from an EMBL/GenBank/DDBJ whole genome shotgun (WGS) entry which is preliminary data.</text>
</comment>
<keyword evidence="11 12" id="KW-0472">Membrane</keyword>
<evidence type="ECO:0000256" key="3">
    <source>
        <dbReference type="ARBA" id="ARBA00009045"/>
    </source>
</evidence>
<dbReference type="InterPro" id="IPR022764">
    <property type="entry name" value="Peptidase_S54_rhomboid_dom"/>
</dbReference>
<dbReference type="SMART" id="SM00054">
    <property type="entry name" value="EFh"/>
    <property type="match status" value="2"/>
</dbReference>
<dbReference type="SUPFAM" id="SSF47473">
    <property type="entry name" value="EF-hand"/>
    <property type="match status" value="1"/>
</dbReference>
<dbReference type="Gene3D" id="1.20.1540.10">
    <property type="entry name" value="Rhomboid-like"/>
    <property type="match status" value="1"/>
</dbReference>
<comment type="subcellular location">
    <subcellularLocation>
        <location evidence="2">Membrane</location>
        <topology evidence="2">Multi-pass membrane protein</topology>
    </subcellularLocation>
</comment>
<feature type="domain" description="EF-hand" evidence="13">
    <location>
        <begin position="61"/>
        <end position="96"/>
    </location>
</feature>
<dbReference type="Gene3D" id="1.10.238.10">
    <property type="entry name" value="EF-hand"/>
    <property type="match status" value="1"/>
</dbReference>
<keyword evidence="15" id="KW-1185">Reference proteome</keyword>
<dbReference type="PANTHER" id="PTHR45840">
    <property type="entry name" value="RHOMBOID-RELATED PROTEIN"/>
    <property type="match status" value="1"/>
</dbReference>
<dbReference type="EC" id="3.4.21.105" evidence="4"/>
<evidence type="ECO:0000259" key="13">
    <source>
        <dbReference type="PROSITE" id="PS50222"/>
    </source>
</evidence>
<dbReference type="PROSITE" id="PS00018">
    <property type="entry name" value="EF_HAND_1"/>
    <property type="match status" value="1"/>
</dbReference>
<feature type="transmembrane region" description="Helical" evidence="12">
    <location>
        <begin position="218"/>
        <end position="238"/>
    </location>
</feature>
<dbReference type="SUPFAM" id="SSF144091">
    <property type="entry name" value="Rhomboid-like"/>
    <property type="match status" value="1"/>
</dbReference>
<dbReference type="GO" id="GO:0016020">
    <property type="term" value="C:membrane"/>
    <property type="evidence" value="ECO:0007669"/>
    <property type="project" value="UniProtKB-SubCell"/>
</dbReference>
<dbReference type="InterPro" id="IPR002048">
    <property type="entry name" value="EF_hand_dom"/>
</dbReference>
<dbReference type="GO" id="GO:0006508">
    <property type="term" value="P:proteolysis"/>
    <property type="evidence" value="ECO:0007669"/>
    <property type="project" value="UniProtKB-KW"/>
</dbReference>
<feature type="domain" description="EF-hand" evidence="13">
    <location>
        <begin position="22"/>
        <end position="57"/>
    </location>
</feature>
<evidence type="ECO:0000256" key="5">
    <source>
        <dbReference type="ARBA" id="ARBA00022670"/>
    </source>
</evidence>
<feature type="transmembrane region" description="Helical" evidence="12">
    <location>
        <begin position="277"/>
        <end position="294"/>
    </location>
</feature>
<evidence type="ECO:0000256" key="11">
    <source>
        <dbReference type="ARBA" id="ARBA00023136"/>
    </source>
</evidence>
<evidence type="ECO:0000256" key="7">
    <source>
        <dbReference type="ARBA" id="ARBA00022801"/>
    </source>
</evidence>
<evidence type="ECO:0000256" key="12">
    <source>
        <dbReference type="SAM" id="Phobius"/>
    </source>
</evidence>
<dbReference type="Proteomes" id="UP001054837">
    <property type="component" value="Unassembled WGS sequence"/>
</dbReference>
<dbReference type="FunFam" id="1.20.1540.10:FF:000007">
    <property type="entry name" value="Rhomboid like 2"/>
    <property type="match status" value="1"/>
</dbReference>
<keyword evidence="6 12" id="KW-0812">Transmembrane</keyword>
<name>A0AAV4TIH1_9ARAC</name>
<feature type="transmembrane region" description="Helical" evidence="12">
    <location>
        <begin position="185"/>
        <end position="206"/>
    </location>
</feature>
<feature type="transmembrane region" description="Helical" evidence="12">
    <location>
        <begin position="306"/>
        <end position="324"/>
    </location>
</feature>
<dbReference type="InterPro" id="IPR051739">
    <property type="entry name" value="Rhomboid_IM_Serine_Proteases"/>
</dbReference>
<evidence type="ECO:0000313" key="15">
    <source>
        <dbReference type="Proteomes" id="UP001054837"/>
    </source>
</evidence>
<dbReference type="CDD" id="cd00051">
    <property type="entry name" value="EFh"/>
    <property type="match status" value="1"/>
</dbReference>
<dbReference type="GO" id="GO:0004252">
    <property type="term" value="F:serine-type endopeptidase activity"/>
    <property type="evidence" value="ECO:0007669"/>
    <property type="project" value="InterPro"/>
</dbReference>
<dbReference type="AlphaFoldDB" id="A0AAV4TIH1"/>
<evidence type="ECO:0000256" key="4">
    <source>
        <dbReference type="ARBA" id="ARBA00013039"/>
    </source>
</evidence>
<proteinExistence type="inferred from homology"/>
<evidence type="ECO:0000256" key="1">
    <source>
        <dbReference type="ARBA" id="ARBA00000156"/>
    </source>
</evidence>
<feature type="transmembrane region" description="Helical" evidence="12">
    <location>
        <begin position="336"/>
        <end position="357"/>
    </location>
</feature>
<evidence type="ECO:0000256" key="8">
    <source>
        <dbReference type="ARBA" id="ARBA00022825"/>
    </source>
</evidence>
<gene>
    <name evidence="14" type="primary">RHBDL3</name>
    <name evidence="14" type="ORF">CDAR_585831</name>
</gene>
<dbReference type="Pfam" id="PF01694">
    <property type="entry name" value="Rhomboid"/>
    <property type="match status" value="1"/>
</dbReference>
<keyword evidence="9" id="KW-0106">Calcium</keyword>
<evidence type="ECO:0000313" key="14">
    <source>
        <dbReference type="EMBL" id="GIY46418.1"/>
    </source>
</evidence>